<feature type="zinc finger region" description="C3H1-type" evidence="9">
    <location>
        <begin position="801"/>
        <end position="825"/>
    </location>
</feature>
<feature type="region of interest" description="Disordered" evidence="10">
    <location>
        <begin position="760"/>
        <end position="781"/>
    </location>
</feature>
<dbReference type="OrthoDB" id="5589010at2759"/>
<evidence type="ECO:0000256" key="6">
    <source>
        <dbReference type="ARBA" id="ARBA00022771"/>
    </source>
</evidence>
<dbReference type="Pfam" id="PF14608">
    <property type="entry name" value="zf-CCCH_2"/>
    <property type="match status" value="5"/>
</dbReference>
<evidence type="ECO:0000256" key="1">
    <source>
        <dbReference type="ARBA" id="ARBA00004123"/>
    </source>
</evidence>
<evidence type="ECO:0000256" key="10">
    <source>
        <dbReference type="SAM" id="MobiDB-lite"/>
    </source>
</evidence>
<feature type="compositionally biased region" description="Basic and acidic residues" evidence="10">
    <location>
        <begin position="83"/>
        <end position="99"/>
    </location>
</feature>
<feature type="compositionally biased region" description="Low complexity" evidence="10">
    <location>
        <begin position="270"/>
        <end position="281"/>
    </location>
</feature>
<feature type="region of interest" description="Disordered" evidence="10">
    <location>
        <begin position="83"/>
        <end position="292"/>
    </location>
</feature>
<feature type="region of interest" description="Disordered" evidence="10">
    <location>
        <begin position="315"/>
        <end position="342"/>
    </location>
</feature>
<organism evidence="12 13">
    <name type="scientific">Amphibalanus amphitrite</name>
    <name type="common">Striped barnacle</name>
    <name type="synonym">Balanus amphitrite</name>
    <dbReference type="NCBI Taxonomy" id="1232801"/>
    <lineage>
        <taxon>Eukaryota</taxon>
        <taxon>Metazoa</taxon>
        <taxon>Ecdysozoa</taxon>
        <taxon>Arthropoda</taxon>
        <taxon>Crustacea</taxon>
        <taxon>Multicrustacea</taxon>
        <taxon>Cirripedia</taxon>
        <taxon>Thoracica</taxon>
        <taxon>Thoracicalcarea</taxon>
        <taxon>Balanomorpha</taxon>
        <taxon>Balanoidea</taxon>
        <taxon>Balanidae</taxon>
        <taxon>Amphibalaninae</taxon>
        <taxon>Amphibalanus</taxon>
    </lineage>
</organism>
<reference evidence="12 13" key="1">
    <citation type="submission" date="2019-07" db="EMBL/GenBank/DDBJ databases">
        <title>Draft genome assembly of a fouling barnacle, Amphibalanus amphitrite (Darwin, 1854): The first reference genome for Thecostraca.</title>
        <authorList>
            <person name="Kim W."/>
        </authorList>
    </citation>
    <scope>NUCLEOTIDE SEQUENCE [LARGE SCALE GENOMIC DNA]</scope>
    <source>
        <strain evidence="12">SNU_AA5</strain>
        <tissue evidence="12">Soma without cirri and trophi</tissue>
    </source>
</reference>
<feature type="compositionally biased region" description="Basic residues" evidence="10">
    <location>
        <begin position="576"/>
        <end position="586"/>
    </location>
</feature>
<dbReference type="Gene3D" id="1.20.1390.10">
    <property type="entry name" value="PWI domain"/>
    <property type="match status" value="1"/>
</dbReference>
<name>A0A6A4WDX0_AMPAM</name>
<keyword evidence="6 9" id="KW-0863">Zinc-finger</keyword>
<protein>
    <recommendedName>
        <fullName evidence="3">Zinc finger CCCH domain-containing protein 14</fullName>
    </recommendedName>
</protein>
<dbReference type="GO" id="GO:0008143">
    <property type="term" value="F:poly(A) binding"/>
    <property type="evidence" value="ECO:0007669"/>
    <property type="project" value="InterPro"/>
</dbReference>
<evidence type="ECO:0000256" key="5">
    <source>
        <dbReference type="ARBA" id="ARBA00022737"/>
    </source>
</evidence>
<evidence type="ECO:0000256" key="4">
    <source>
        <dbReference type="ARBA" id="ARBA00022723"/>
    </source>
</evidence>
<dbReference type="InterPro" id="IPR040366">
    <property type="entry name" value="Nab2/ZC3H14"/>
</dbReference>
<comment type="caution">
    <text evidence="12">The sequence shown here is derived from an EMBL/GenBank/DDBJ whole genome shotgun (WGS) entry which is preliminary data.</text>
</comment>
<evidence type="ECO:0000256" key="2">
    <source>
        <dbReference type="ARBA" id="ARBA00008423"/>
    </source>
</evidence>
<feature type="compositionally biased region" description="Acidic residues" evidence="10">
    <location>
        <begin position="726"/>
        <end position="742"/>
    </location>
</feature>
<dbReference type="Gene3D" id="4.10.1000.30">
    <property type="match status" value="1"/>
</dbReference>
<evidence type="ECO:0000256" key="3">
    <source>
        <dbReference type="ARBA" id="ARBA00015071"/>
    </source>
</evidence>
<feature type="compositionally biased region" description="Basic and acidic residues" evidence="10">
    <location>
        <begin position="235"/>
        <end position="245"/>
    </location>
</feature>
<proteinExistence type="inferred from homology"/>
<dbReference type="SMART" id="SM00356">
    <property type="entry name" value="ZnF_C3H1"/>
    <property type="match status" value="3"/>
</dbReference>
<keyword evidence="5" id="KW-0677">Repeat</keyword>
<evidence type="ECO:0000256" key="7">
    <source>
        <dbReference type="ARBA" id="ARBA00022833"/>
    </source>
</evidence>
<feature type="compositionally biased region" description="Low complexity" evidence="10">
    <location>
        <begin position="315"/>
        <end position="335"/>
    </location>
</feature>
<comment type="similarity">
    <text evidence="2">Belongs to the ZC3H14 family.</text>
</comment>
<keyword evidence="13" id="KW-1185">Reference proteome</keyword>
<dbReference type="FunFam" id="4.10.1000.40:FF:000006">
    <property type="entry name" value="Zinc finger CCCH domain-containing protein 14"/>
    <property type="match status" value="1"/>
</dbReference>
<dbReference type="GO" id="GO:0008270">
    <property type="term" value="F:zinc ion binding"/>
    <property type="evidence" value="ECO:0007669"/>
    <property type="project" value="UniProtKB-KW"/>
</dbReference>
<evidence type="ECO:0000313" key="13">
    <source>
        <dbReference type="Proteomes" id="UP000440578"/>
    </source>
</evidence>
<evidence type="ECO:0000256" key="8">
    <source>
        <dbReference type="ARBA" id="ARBA00023242"/>
    </source>
</evidence>
<dbReference type="GO" id="GO:0005737">
    <property type="term" value="C:cytoplasm"/>
    <property type="evidence" value="ECO:0007669"/>
    <property type="project" value="TreeGrafter"/>
</dbReference>
<keyword evidence="8" id="KW-0539">Nucleus</keyword>
<evidence type="ECO:0000259" key="11">
    <source>
        <dbReference type="PROSITE" id="PS50103"/>
    </source>
</evidence>
<feature type="compositionally biased region" description="Pro residues" evidence="10">
    <location>
        <begin position="760"/>
        <end position="775"/>
    </location>
</feature>
<feature type="region of interest" description="Disordered" evidence="10">
    <location>
        <begin position="446"/>
        <end position="657"/>
    </location>
</feature>
<keyword evidence="7 9" id="KW-0862">Zinc</keyword>
<feature type="region of interest" description="Disordered" evidence="10">
    <location>
        <begin position="710"/>
        <end position="742"/>
    </location>
</feature>
<feature type="compositionally biased region" description="Low complexity" evidence="10">
    <location>
        <begin position="219"/>
        <end position="234"/>
    </location>
</feature>
<dbReference type="PANTHER" id="PTHR14738:SF29">
    <property type="entry name" value="ZINC FINGER CCCH DOMAIN-CONTAINING PROTEIN 14"/>
    <property type="match status" value="1"/>
</dbReference>
<feature type="region of interest" description="Disordered" evidence="10">
    <location>
        <begin position="383"/>
        <end position="404"/>
    </location>
</feature>
<sequence>MDYLGAEISKKIKSAIRAKLVELGVYVDDELPDYIMVLVANKKTKSQMERDLTLFLSDHTVAFVQWLQEVLDKLQTITLAKDKEEEEKCVTKSSSTKEREKKRKSSEVGSESAKKVKSDDPKEKDRKRSSGESHKSKKDKENKNADKESKHVDKESKYVDKESKRTGKESKHTDKSTKHSDATPAKKKDDSRSKSRESRERRTAEEKSTRERAAPPAKAADSGSGARSSRSSQSLERESGAEGRSQRRRGAQQAAADGKKHPRVSAPVKPTTATAAAAAAASPPPEEEEDQDVLNLSAEEDELVKEPAPVVVAARQQPAAAAPTRPQAAAAPRQQSVKPTPVVSVAAPKTATVRPASSGASGGGLRVVNLREEAGMFGRRVVTEEAPSARRRSRSRSPVRRREVKVAETESRVVRRGPQSTVGAVVSREVDDTEYDPLNPAVGAVASTVRVTERPRRPANQQPRPTLLLKAMRDAQRSTVASVRPFLVRPQESAKPQRNANKRDTRELYTAGLMSRQRRPPVSAPPTTASDTGAPRAVQARSQRSGSPEQIAITVRNSPLGTEAEPETAVESVGRSGRRRRRRSRQTKSPPPPRPDTPPTAEPVKEAAMEEEGEDPAGSPDQPSSDDEDTVHVTIGKVKAHPQRAEPPAETPEYRPTPVLASVDDISAIVHAVADRIKNPPPQTERPSSPTFVVTMTGLGASRFARSIDSDGALGAEDPPAAEGVVIEEEEEEEEEELEEEDLRAQLLEDRARKRAHPVIAPPAQDPEPAPPAAPAPKQGTTTRCRFWPNCKVGPGCAFHHPTVPCKTFPACKFGDACLYIHPRCKFDGSCTRSDCRFSHSAPRPALATAVPAPVAAFGGSAARSGSITAECRFFPNCNNPTCPYIHPKMCRYGEACTNASCLFAHPSPALGGGRPQFKWVARGAI</sequence>
<feature type="compositionally biased region" description="Pro residues" evidence="10">
    <location>
        <begin position="589"/>
        <end position="601"/>
    </location>
</feature>
<dbReference type="EMBL" id="VIIS01000949">
    <property type="protein sequence ID" value="KAF0303389.1"/>
    <property type="molecule type" value="Genomic_DNA"/>
</dbReference>
<feature type="compositionally biased region" description="Basic residues" evidence="10">
    <location>
        <begin position="389"/>
        <end position="399"/>
    </location>
</feature>
<dbReference type="InterPro" id="IPR000571">
    <property type="entry name" value="Znf_CCCH"/>
</dbReference>
<dbReference type="Proteomes" id="UP000440578">
    <property type="component" value="Unassembled WGS sequence"/>
</dbReference>
<dbReference type="PROSITE" id="PS50103">
    <property type="entry name" value="ZF_C3H1"/>
    <property type="match status" value="1"/>
</dbReference>
<feature type="domain" description="C3H1-type" evidence="11">
    <location>
        <begin position="801"/>
        <end position="825"/>
    </location>
</feature>
<feature type="compositionally biased region" description="Basic and acidic residues" evidence="10">
    <location>
        <begin position="112"/>
        <end position="213"/>
    </location>
</feature>
<dbReference type="Gene3D" id="4.10.1000.40">
    <property type="match status" value="1"/>
</dbReference>
<gene>
    <name evidence="12" type="primary">ZC3H14</name>
    <name evidence="12" type="ORF">FJT64_024626</name>
</gene>
<evidence type="ECO:0000256" key="9">
    <source>
        <dbReference type="PROSITE-ProRule" id="PRU00723"/>
    </source>
</evidence>
<evidence type="ECO:0000313" key="12">
    <source>
        <dbReference type="EMBL" id="KAF0303389.1"/>
    </source>
</evidence>
<dbReference type="GO" id="GO:0043488">
    <property type="term" value="P:regulation of mRNA stability"/>
    <property type="evidence" value="ECO:0007669"/>
    <property type="project" value="InterPro"/>
</dbReference>
<dbReference type="PANTHER" id="PTHR14738">
    <property type="entry name" value="ZINC FINGER CCCH DOMAIN-CONTAINING PROTEIN 14"/>
    <property type="match status" value="1"/>
</dbReference>
<comment type="subcellular location">
    <subcellularLocation>
        <location evidence="1">Nucleus</location>
    </subcellularLocation>
</comment>
<keyword evidence="4 9" id="KW-0479">Metal-binding</keyword>
<accession>A0A6A4WDX0</accession>
<dbReference type="AlphaFoldDB" id="A0A6A4WDX0"/>
<dbReference type="GO" id="GO:0005634">
    <property type="term" value="C:nucleus"/>
    <property type="evidence" value="ECO:0007669"/>
    <property type="project" value="UniProtKB-SubCell"/>
</dbReference>